<dbReference type="InterPro" id="IPR002146">
    <property type="entry name" value="ATP_synth_b/b'su_bac/chlpt"/>
</dbReference>
<protein>
    <recommendedName>
        <fullName evidence="13">ATP synthase subunit b</fullName>
    </recommendedName>
    <alternativeName>
        <fullName evidence="13">ATP synthase F(0) sector subunit b</fullName>
    </alternativeName>
    <alternativeName>
        <fullName evidence="13">ATPase subunit I</fullName>
    </alternativeName>
    <alternativeName>
        <fullName evidence="13">F-type ATPase subunit b</fullName>
        <shortName evidence="13">F-ATPase subunit b</shortName>
    </alternativeName>
</protein>
<dbReference type="InterPro" id="IPR050059">
    <property type="entry name" value="ATP_synthase_B_chain"/>
</dbReference>
<dbReference type="GO" id="GO:0046933">
    <property type="term" value="F:proton-transporting ATP synthase activity, rotational mechanism"/>
    <property type="evidence" value="ECO:0007669"/>
    <property type="project" value="UniProtKB-UniRule"/>
</dbReference>
<sequence length="196" mass="20314">MAGDSHATTEGAMGALHDAAHGGTDAAHAASEAGMPQLDFSTFPNQIFWLIVTILAIYYILSKIALPRIASVLAERNGTITNDIAAAEELKLKAVEAEKAYEKALAEARFEAQKIATETRAVIKEELDVATAKADAEIAAKAAESSARIAEIRDSAMASVEAVAKDTATEIVGALGRPADAGAVAEAVDTHLKGDA</sequence>
<dbReference type="CDD" id="cd06503">
    <property type="entry name" value="ATP-synt_Fo_b"/>
    <property type="match status" value="1"/>
</dbReference>
<evidence type="ECO:0000256" key="13">
    <source>
        <dbReference type="HAMAP-Rule" id="MF_01398"/>
    </source>
</evidence>
<dbReference type="HAMAP" id="MF_01398">
    <property type="entry name" value="ATP_synth_b_bprime"/>
    <property type="match status" value="1"/>
</dbReference>
<evidence type="ECO:0000256" key="4">
    <source>
        <dbReference type="ARBA" id="ARBA00022692"/>
    </source>
</evidence>
<evidence type="ECO:0000256" key="14">
    <source>
        <dbReference type="RuleBase" id="RU003848"/>
    </source>
</evidence>
<comment type="function">
    <text evidence="10 13">F(1)F(0) ATP synthase produces ATP from ADP in the presence of a proton or sodium gradient. F-type ATPases consist of two structural domains, F(1) containing the extramembraneous catalytic core and F(0) containing the membrane proton channel, linked together by a central stalk and a peripheral stalk. During catalysis, ATP synthesis in the catalytic domain of F(1) is coupled via a rotary mechanism of the central stalk subunits to proton translocation.</text>
</comment>
<dbReference type="AlphaFoldDB" id="A0A2T0RL65"/>
<keyword evidence="7 13" id="KW-0406">Ion transport</keyword>
<comment type="subcellular location">
    <subcellularLocation>
        <location evidence="13">Cell membrane</location>
        <topology evidence="13">Single-pass membrane protein</topology>
    </subcellularLocation>
    <subcellularLocation>
        <location evidence="12">Endomembrane system</location>
        <topology evidence="12">Single-pass membrane protein</topology>
    </subcellularLocation>
</comment>
<evidence type="ECO:0000313" key="16">
    <source>
        <dbReference type="Proteomes" id="UP000239480"/>
    </source>
</evidence>
<dbReference type="GO" id="GO:0045259">
    <property type="term" value="C:proton-transporting ATP synthase complex"/>
    <property type="evidence" value="ECO:0007669"/>
    <property type="project" value="UniProtKB-KW"/>
</dbReference>
<dbReference type="Pfam" id="PF00430">
    <property type="entry name" value="ATP-synt_B"/>
    <property type="match status" value="1"/>
</dbReference>
<comment type="subunit">
    <text evidence="13">F-type ATPases have 2 components, F(1) - the catalytic core - and F(0) - the membrane proton channel. F(1) has five subunits: alpha(3), beta(3), gamma(1), delta(1), epsilon(1). F(0) has three main subunits: a(1), b(2) and c(10-14). The alpha and beta chains form an alternating ring which encloses part of the gamma chain. F(1) is attached to F(0) by a central stalk formed by the gamma and epsilon chains, while a peripheral stalk is formed by the delta and b chains.</text>
</comment>
<gene>
    <name evidence="13" type="primary">atpF</name>
    <name evidence="15" type="ORF">CLV78_108181</name>
</gene>
<keyword evidence="5 13" id="KW-0375">Hydrogen ion transport</keyword>
<evidence type="ECO:0000256" key="5">
    <source>
        <dbReference type="ARBA" id="ARBA00022781"/>
    </source>
</evidence>
<dbReference type="EMBL" id="PVTD01000008">
    <property type="protein sequence ID" value="PRY21908.1"/>
    <property type="molecule type" value="Genomic_DNA"/>
</dbReference>
<accession>A0A2T0RL65</accession>
<feature type="transmembrane region" description="Helical" evidence="13">
    <location>
        <begin position="47"/>
        <end position="66"/>
    </location>
</feature>
<keyword evidence="6 13" id="KW-1133">Transmembrane helix</keyword>
<keyword evidence="3 13" id="KW-0138">CF(0)</keyword>
<name>A0A2T0RL65_9RHOB</name>
<keyword evidence="13" id="KW-1003">Cell membrane</keyword>
<evidence type="ECO:0000256" key="11">
    <source>
        <dbReference type="ARBA" id="ARBA00025614"/>
    </source>
</evidence>
<organism evidence="15 16">
    <name type="scientific">Aliiruegeria haliotis</name>
    <dbReference type="NCBI Taxonomy" id="1280846"/>
    <lineage>
        <taxon>Bacteria</taxon>
        <taxon>Pseudomonadati</taxon>
        <taxon>Pseudomonadota</taxon>
        <taxon>Alphaproteobacteria</taxon>
        <taxon>Rhodobacterales</taxon>
        <taxon>Roseobacteraceae</taxon>
        <taxon>Aliiruegeria</taxon>
    </lineage>
</organism>
<keyword evidence="4 13" id="KW-0812">Transmembrane</keyword>
<dbReference type="GO" id="GO:0012505">
    <property type="term" value="C:endomembrane system"/>
    <property type="evidence" value="ECO:0007669"/>
    <property type="project" value="UniProtKB-SubCell"/>
</dbReference>
<keyword evidence="2 13" id="KW-0813">Transport</keyword>
<keyword evidence="8 13" id="KW-0472">Membrane</keyword>
<evidence type="ECO:0000256" key="9">
    <source>
        <dbReference type="ARBA" id="ARBA00023310"/>
    </source>
</evidence>
<keyword evidence="9 13" id="KW-0066">ATP synthesis</keyword>
<evidence type="ECO:0000313" key="15">
    <source>
        <dbReference type="EMBL" id="PRY21908.1"/>
    </source>
</evidence>
<evidence type="ECO:0000256" key="10">
    <source>
        <dbReference type="ARBA" id="ARBA00025198"/>
    </source>
</evidence>
<comment type="function">
    <text evidence="11">Component of the F(0) channel, it forms part of the peripheral stalk, linking F(1) to F(0). The b'-subunit is a diverged and duplicated form of b found in plants and photosynthetic bacteria.</text>
</comment>
<dbReference type="NCBIfam" id="NF009988">
    <property type="entry name" value="PRK13454.1"/>
    <property type="match status" value="1"/>
</dbReference>
<evidence type="ECO:0000256" key="7">
    <source>
        <dbReference type="ARBA" id="ARBA00023065"/>
    </source>
</evidence>
<proteinExistence type="inferred from homology"/>
<comment type="similarity">
    <text evidence="1 13 14">Belongs to the ATPase B chain family.</text>
</comment>
<dbReference type="PANTHER" id="PTHR33445:SF1">
    <property type="entry name" value="ATP SYNTHASE SUBUNIT B"/>
    <property type="match status" value="1"/>
</dbReference>
<evidence type="ECO:0000256" key="3">
    <source>
        <dbReference type="ARBA" id="ARBA00022547"/>
    </source>
</evidence>
<evidence type="ECO:0000256" key="12">
    <source>
        <dbReference type="ARBA" id="ARBA00037847"/>
    </source>
</evidence>
<dbReference type="GO" id="GO:0046961">
    <property type="term" value="F:proton-transporting ATPase activity, rotational mechanism"/>
    <property type="evidence" value="ECO:0007669"/>
    <property type="project" value="TreeGrafter"/>
</dbReference>
<reference evidence="15 16" key="1">
    <citation type="submission" date="2018-03" db="EMBL/GenBank/DDBJ databases">
        <title>Genomic Encyclopedia of Archaeal and Bacterial Type Strains, Phase II (KMG-II): from individual species to whole genera.</title>
        <authorList>
            <person name="Goeker M."/>
        </authorList>
    </citation>
    <scope>NUCLEOTIDE SEQUENCE [LARGE SCALE GENOMIC DNA]</scope>
    <source>
        <strain evidence="15 16">DSM 29328</strain>
    </source>
</reference>
<comment type="caution">
    <text evidence="15">The sequence shown here is derived from an EMBL/GenBank/DDBJ whole genome shotgun (WGS) entry which is preliminary data.</text>
</comment>
<dbReference type="PANTHER" id="PTHR33445">
    <property type="entry name" value="ATP SYNTHASE SUBUNIT B', CHLOROPLASTIC"/>
    <property type="match status" value="1"/>
</dbReference>
<evidence type="ECO:0000256" key="2">
    <source>
        <dbReference type="ARBA" id="ARBA00022448"/>
    </source>
</evidence>
<keyword evidence="16" id="KW-1185">Reference proteome</keyword>
<dbReference type="Proteomes" id="UP000239480">
    <property type="component" value="Unassembled WGS sequence"/>
</dbReference>
<dbReference type="GO" id="GO:0005886">
    <property type="term" value="C:plasma membrane"/>
    <property type="evidence" value="ECO:0007669"/>
    <property type="project" value="UniProtKB-SubCell"/>
</dbReference>
<evidence type="ECO:0000256" key="1">
    <source>
        <dbReference type="ARBA" id="ARBA00005513"/>
    </source>
</evidence>
<dbReference type="RefSeq" id="WP_425427963.1">
    <property type="nucleotide sequence ID" value="NZ_PVTD01000008.1"/>
</dbReference>
<evidence type="ECO:0000256" key="6">
    <source>
        <dbReference type="ARBA" id="ARBA00022989"/>
    </source>
</evidence>
<evidence type="ECO:0000256" key="8">
    <source>
        <dbReference type="ARBA" id="ARBA00023136"/>
    </source>
</evidence>